<comment type="similarity">
    <text evidence="1">Belongs to the aspartyl/asparaginyl beta-hydroxylase family.</text>
</comment>
<dbReference type="eggNOG" id="KOG3696">
    <property type="taxonomic scope" value="Eukaryota"/>
</dbReference>
<dbReference type="SUPFAM" id="SSF51197">
    <property type="entry name" value="Clavaminate synthase-like"/>
    <property type="match status" value="1"/>
</dbReference>
<dbReference type="KEGG" id="dpx:DAPPUDRAFT_191117"/>
<dbReference type="Gene3D" id="1.25.40.10">
    <property type="entry name" value="Tetratricopeptide repeat domain"/>
    <property type="match status" value="1"/>
</dbReference>
<keyword evidence="4" id="KW-1185">Reference proteome</keyword>
<accession>E9FVV3</accession>
<dbReference type="PANTHER" id="PTHR12366:SF29">
    <property type="entry name" value="ASPARTYL BETA-HYDROXYLASE, ISOFORM L"/>
    <property type="match status" value="1"/>
</dbReference>
<dbReference type="HOGENOM" id="CLU_034033_1_0_1"/>
<dbReference type="GO" id="GO:0062101">
    <property type="term" value="F:peptidyl-aspartic acid 3-dioxygenase activity"/>
    <property type="evidence" value="ECO:0000318"/>
    <property type="project" value="GO_Central"/>
</dbReference>
<dbReference type="OMA" id="YELGHKK"/>
<dbReference type="EMBL" id="GL732525">
    <property type="protein sequence ID" value="EFX89037.1"/>
    <property type="molecule type" value="Genomic_DNA"/>
</dbReference>
<gene>
    <name evidence="3" type="ORF">DAPPUDRAFT_191117</name>
</gene>
<dbReference type="Proteomes" id="UP000000305">
    <property type="component" value="Unassembled WGS sequence"/>
</dbReference>
<protein>
    <recommendedName>
        <fullName evidence="2">Aspartyl/asparaginy/proline hydroxylase domain-containing protein</fullName>
    </recommendedName>
</protein>
<dbReference type="SUPFAM" id="SSF48452">
    <property type="entry name" value="TPR-like"/>
    <property type="match status" value="1"/>
</dbReference>
<dbReference type="GO" id="GO:0005783">
    <property type="term" value="C:endoplasmic reticulum"/>
    <property type="evidence" value="ECO:0000318"/>
    <property type="project" value="GO_Central"/>
</dbReference>
<evidence type="ECO:0000313" key="4">
    <source>
        <dbReference type="Proteomes" id="UP000000305"/>
    </source>
</evidence>
<organism evidence="3 4">
    <name type="scientific">Daphnia pulex</name>
    <name type="common">Water flea</name>
    <dbReference type="NCBI Taxonomy" id="6669"/>
    <lineage>
        <taxon>Eukaryota</taxon>
        <taxon>Metazoa</taxon>
        <taxon>Ecdysozoa</taxon>
        <taxon>Arthropoda</taxon>
        <taxon>Crustacea</taxon>
        <taxon>Branchiopoda</taxon>
        <taxon>Diplostraca</taxon>
        <taxon>Cladocera</taxon>
        <taxon>Anomopoda</taxon>
        <taxon>Daphniidae</taxon>
        <taxon>Daphnia</taxon>
    </lineage>
</organism>
<dbReference type="PhylomeDB" id="E9FVV3"/>
<name>E9FVV3_DAPPU</name>
<dbReference type="InterPro" id="IPR039038">
    <property type="entry name" value="ASPH"/>
</dbReference>
<proteinExistence type="inferred from homology"/>
<dbReference type="GO" id="GO:0051480">
    <property type="term" value="P:regulation of cytosolic calcium ion concentration"/>
    <property type="evidence" value="ECO:0000318"/>
    <property type="project" value="GO_Central"/>
</dbReference>
<dbReference type="InterPro" id="IPR027443">
    <property type="entry name" value="IPNS-like_sf"/>
</dbReference>
<feature type="domain" description="Aspartyl/asparaginy/proline hydroxylase" evidence="2">
    <location>
        <begin position="231"/>
        <end position="384"/>
    </location>
</feature>
<dbReference type="InterPro" id="IPR007803">
    <property type="entry name" value="Asp/Arg/Pro-Hydrxlase"/>
</dbReference>
<dbReference type="AlphaFoldDB" id="E9FVV3"/>
<dbReference type="Pfam" id="PF05118">
    <property type="entry name" value="Asp_Arg_Hydrox"/>
    <property type="match status" value="1"/>
</dbReference>
<reference evidence="3 4" key="1">
    <citation type="journal article" date="2011" name="Science">
        <title>The ecoresponsive genome of Daphnia pulex.</title>
        <authorList>
            <person name="Colbourne J.K."/>
            <person name="Pfrender M.E."/>
            <person name="Gilbert D."/>
            <person name="Thomas W.K."/>
            <person name="Tucker A."/>
            <person name="Oakley T.H."/>
            <person name="Tokishita S."/>
            <person name="Aerts A."/>
            <person name="Arnold G.J."/>
            <person name="Basu M.K."/>
            <person name="Bauer D.J."/>
            <person name="Caceres C.E."/>
            <person name="Carmel L."/>
            <person name="Casola C."/>
            <person name="Choi J.H."/>
            <person name="Detter J.C."/>
            <person name="Dong Q."/>
            <person name="Dusheyko S."/>
            <person name="Eads B.D."/>
            <person name="Frohlich T."/>
            <person name="Geiler-Samerotte K.A."/>
            <person name="Gerlach D."/>
            <person name="Hatcher P."/>
            <person name="Jogdeo S."/>
            <person name="Krijgsveld J."/>
            <person name="Kriventseva E.V."/>
            <person name="Kultz D."/>
            <person name="Laforsch C."/>
            <person name="Lindquist E."/>
            <person name="Lopez J."/>
            <person name="Manak J.R."/>
            <person name="Muller J."/>
            <person name="Pangilinan J."/>
            <person name="Patwardhan R.P."/>
            <person name="Pitluck S."/>
            <person name="Pritham E.J."/>
            <person name="Rechtsteiner A."/>
            <person name="Rho M."/>
            <person name="Rogozin I.B."/>
            <person name="Sakarya O."/>
            <person name="Salamov A."/>
            <person name="Schaack S."/>
            <person name="Shapiro H."/>
            <person name="Shiga Y."/>
            <person name="Skalitzky C."/>
            <person name="Smith Z."/>
            <person name="Souvorov A."/>
            <person name="Sung W."/>
            <person name="Tang Z."/>
            <person name="Tsuchiya D."/>
            <person name="Tu H."/>
            <person name="Vos H."/>
            <person name="Wang M."/>
            <person name="Wolf Y.I."/>
            <person name="Yamagata H."/>
            <person name="Yamada T."/>
            <person name="Ye Y."/>
            <person name="Shaw J.R."/>
            <person name="Andrews J."/>
            <person name="Crease T.J."/>
            <person name="Tang H."/>
            <person name="Lucas S.M."/>
            <person name="Robertson H.M."/>
            <person name="Bork P."/>
            <person name="Koonin E.V."/>
            <person name="Zdobnov E.M."/>
            <person name="Grigoriev I.V."/>
            <person name="Lynch M."/>
            <person name="Boore J.L."/>
        </authorList>
    </citation>
    <scope>NUCLEOTIDE SEQUENCE [LARGE SCALE GENOMIC DNA]</scope>
</reference>
<sequence>MEQILEKDPLNALGLYGRARSLDSLAEVERSNARLEQSVFAYRAVLDLEGQVDDQLYLKAALRCIDRMRFRGFHGKAIRIQQRLVARFPNDIQYQNQLAVGFLLTNQPEAARTILEGVLERWPKSGFAQVHLGFILKTTFEDYDAGARWMMAGIASREEGVIDGRFYSHLGDALTRLGKHQEAQRVYLDGEKEGVFLSHQQRSLYNVDRLTGKPWWDKESTTYGHFFDLLEANWRQIRNEGVALLTLEAPEGFADESEKLRDSGDWKQFELFAQGRKNAAHCTKAPVTCTLIENYPPALCKRGQVKFSIMHPGTHVWPHTGPTNCRIRAHLGLVVPGGAQLRVGNTTDTWEEGKFIIFDDSFEHEVWHKGSSYRLVLIVDLWHPELTAEEWRSLAPI</sequence>
<dbReference type="PANTHER" id="PTHR12366">
    <property type="entry name" value="ASPARTYL/ASPARAGINYL BETA-HYDROXYLASE"/>
    <property type="match status" value="1"/>
</dbReference>
<dbReference type="OrthoDB" id="438431at2759"/>
<dbReference type="InParanoid" id="E9FVV3"/>
<evidence type="ECO:0000256" key="1">
    <source>
        <dbReference type="ARBA" id="ARBA00007730"/>
    </source>
</evidence>
<evidence type="ECO:0000313" key="3">
    <source>
        <dbReference type="EMBL" id="EFX89037.1"/>
    </source>
</evidence>
<dbReference type="Gene3D" id="2.60.120.330">
    <property type="entry name" value="B-lactam Antibiotic, Isopenicillin N Synthase, Chain"/>
    <property type="match status" value="1"/>
</dbReference>
<dbReference type="STRING" id="6669.E9FVV3"/>
<dbReference type="InterPro" id="IPR011990">
    <property type="entry name" value="TPR-like_helical_dom_sf"/>
</dbReference>
<evidence type="ECO:0000259" key="2">
    <source>
        <dbReference type="Pfam" id="PF05118"/>
    </source>
</evidence>